<evidence type="ECO:0000313" key="1">
    <source>
        <dbReference type="EMBL" id="GIM29832.1"/>
    </source>
</evidence>
<dbReference type="Proteomes" id="UP000679179">
    <property type="component" value="Unassembled WGS sequence"/>
</dbReference>
<accession>A0A919S0F1</accession>
<proteinExistence type="predicted"/>
<name>A0A919S0F1_9CLOT</name>
<dbReference type="RefSeq" id="WP_212904520.1">
    <property type="nucleotide sequence ID" value="NZ_BOPZ01000023.1"/>
</dbReference>
<protein>
    <submittedName>
        <fullName evidence="1">Uncharacterized protein</fullName>
    </submittedName>
</protein>
<dbReference type="SUPFAM" id="SSF50978">
    <property type="entry name" value="WD40 repeat-like"/>
    <property type="match status" value="1"/>
</dbReference>
<comment type="caution">
    <text evidence="1">The sequence shown here is derived from an EMBL/GenBank/DDBJ whole genome shotgun (WGS) entry which is preliminary data.</text>
</comment>
<dbReference type="EMBL" id="BOPZ01000023">
    <property type="protein sequence ID" value="GIM29832.1"/>
    <property type="molecule type" value="Genomic_DNA"/>
</dbReference>
<dbReference type="AlphaFoldDB" id="A0A919S0F1"/>
<dbReference type="InterPro" id="IPR036322">
    <property type="entry name" value="WD40_repeat_dom_sf"/>
</dbReference>
<gene>
    <name evidence="1" type="ORF">CPJCM30710_24980</name>
</gene>
<sequence>MTFRESIAYNKDLMTGQSWEVKKQKPMLAPAKGVFTVELFDAKTGEKTYEAKSENRITAVLSSVAFYDGIYSRILDYNSVNCLYSTFNMLTDGVGMCNVMLLTTGDVAEDQYDYFTWGGVVGYADLFNPYSGSNPLRGTVNTSESTYTSATAGNGLTKTSTTRHWVVDFGTSAGNGTFQSIYLTPRHNTEATGIYYHTYYRQDKKLKIADGVSGNTLSSCHVAYDSNYIYVLKKGTTTVRVWDKTTLLETTGKTLAANANCLDYDSDLSCFFALGTDGSIKKYDQNFNVLATYSKSSSLNSVGGYNLANSQLFRALCVTSSKILVAYQGSDGTTTRMALAAYNKDGTFSSAMMLITTSCSDGYVTITKIPQNKILIQSYTSVFYVLNESDLSVYTSWLSTSSTLWNISNYASYGHFRWDPSLNLMIATNENGSYGCLQLHYMIPAGAHTLLASPVTKTPTNTMKIQYDLTVDYVYPFDMPPH</sequence>
<organism evidence="1 2">
    <name type="scientific">Clostridium polyendosporum</name>
    <dbReference type="NCBI Taxonomy" id="69208"/>
    <lineage>
        <taxon>Bacteria</taxon>
        <taxon>Bacillati</taxon>
        <taxon>Bacillota</taxon>
        <taxon>Clostridia</taxon>
        <taxon>Eubacteriales</taxon>
        <taxon>Clostridiaceae</taxon>
        <taxon>Clostridium</taxon>
    </lineage>
</organism>
<reference evidence="1" key="1">
    <citation type="submission" date="2021-03" db="EMBL/GenBank/DDBJ databases">
        <title>Taxonomic study of Clostridium polyendosporum from meadow-gley soil under rice.</title>
        <authorList>
            <person name="Kobayashi H."/>
            <person name="Tanizawa Y."/>
            <person name="Yagura M."/>
        </authorList>
    </citation>
    <scope>NUCLEOTIDE SEQUENCE</scope>
    <source>
        <strain evidence="1">JCM 30710</strain>
    </source>
</reference>
<evidence type="ECO:0000313" key="2">
    <source>
        <dbReference type="Proteomes" id="UP000679179"/>
    </source>
</evidence>
<keyword evidence="2" id="KW-1185">Reference proteome</keyword>